<keyword evidence="2" id="KW-1133">Transmembrane helix</keyword>
<keyword evidence="2" id="KW-0472">Membrane</keyword>
<feature type="transmembrane region" description="Helical" evidence="2">
    <location>
        <begin position="548"/>
        <end position="569"/>
    </location>
</feature>
<evidence type="ECO:0000256" key="1">
    <source>
        <dbReference type="SAM" id="MobiDB-lite"/>
    </source>
</evidence>
<dbReference type="STRING" id="310780.SAMN05216267_104912"/>
<evidence type="ECO:0000256" key="2">
    <source>
        <dbReference type="SAM" id="Phobius"/>
    </source>
</evidence>
<dbReference type="Pfam" id="PF13401">
    <property type="entry name" value="AAA_22"/>
    <property type="match status" value="1"/>
</dbReference>
<feature type="transmembrane region" description="Helical" evidence="2">
    <location>
        <begin position="595"/>
        <end position="615"/>
    </location>
</feature>
<reference evidence="4 5" key="1">
    <citation type="submission" date="2016-10" db="EMBL/GenBank/DDBJ databases">
        <authorList>
            <person name="de Groot N.N."/>
        </authorList>
    </citation>
    <scope>NUCLEOTIDE SEQUENCE [LARGE SCALE GENOMIC DNA]</scope>
    <source>
        <strain evidence="4 5">CGMCC 4.2026</strain>
    </source>
</reference>
<keyword evidence="5" id="KW-1185">Reference proteome</keyword>
<accession>A0A1H8T7Q8</accession>
<dbReference type="RefSeq" id="WP_075018125.1">
    <property type="nucleotide sequence ID" value="NZ_FODD01000049.1"/>
</dbReference>
<protein>
    <submittedName>
        <fullName evidence="4">NACHT domain-containing protein</fullName>
    </submittedName>
</protein>
<dbReference type="Proteomes" id="UP000181951">
    <property type="component" value="Unassembled WGS sequence"/>
</dbReference>
<keyword evidence="2" id="KW-0812">Transmembrane</keyword>
<dbReference type="OrthoDB" id="419058at2"/>
<dbReference type="AlphaFoldDB" id="A0A1H8T7Q8"/>
<feature type="transmembrane region" description="Helical" evidence="2">
    <location>
        <begin position="440"/>
        <end position="459"/>
    </location>
</feature>
<gene>
    <name evidence="4" type="ORF">SAMN05216267_104912</name>
</gene>
<dbReference type="EMBL" id="FODD01000049">
    <property type="protein sequence ID" value="SEO86941.1"/>
    <property type="molecule type" value="Genomic_DNA"/>
</dbReference>
<dbReference type="SUPFAM" id="SSF52540">
    <property type="entry name" value="P-loop containing nucleoside triphosphate hydrolases"/>
    <property type="match status" value="1"/>
</dbReference>
<feature type="transmembrane region" description="Helical" evidence="2">
    <location>
        <begin position="41"/>
        <end position="59"/>
    </location>
</feature>
<proteinExistence type="predicted"/>
<evidence type="ECO:0000313" key="5">
    <source>
        <dbReference type="Proteomes" id="UP000181951"/>
    </source>
</evidence>
<name>A0A1H8T7Q8_9ACTN</name>
<evidence type="ECO:0000313" key="4">
    <source>
        <dbReference type="EMBL" id="SEO86941.1"/>
    </source>
</evidence>
<feature type="region of interest" description="Disordered" evidence="1">
    <location>
        <begin position="679"/>
        <end position="702"/>
    </location>
</feature>
<sequence length="702" mass="74792">MRTRRTLTRIIYAFLGLVLLATLAVAGHGLAVGDLKATDLWASMVPVVLTVVTLVLTALQSGGRRAGGLGAAATEHASALARKVGEDWLEESRHRGLYAERRIAVRWRREPGSERSTRLSADLPDEGVLDQLTGAFARSARAGHLARLVVTGEPGAGKTALCVLLTLELAEREPVVPVLFQLSSWDPARSLAEWMTEELARNYPPLADEARGRDIAELLVRHRVLPVLDGLDEVSDPAAAVLRVQDELEGRSFVLTCRAEDFDALGPGPRLTETLLVRLQPLRADEAGGALESALGDGPQPLVAALAAQPDGPLARVLATPFMLSLAVALRGVLPAHLTSVTGPDAEDLIRRHLLGSFVERAYPRRPDRLRRGMPAARARAYLAFLARHVDRGTSRLAWWHVYRAVPGAGFALIATVNAAVGCSAVSVALFALFSRPWTGLWIGLGAALAGAMAVELVSPDDPRRAKPRLRSVRPPTAHALQRVLGFGAVGGLACAVIVLVLYGEPHYAVIGGLLSGSTFAAARHFSEPSDPMEAVTPVSLLRSDRATVLYALLLGAVPGAFTGAYLGASIKDGRRRPQLDDVTLIDHLPRGVEALLGAASGALLSATGLGLMAAGSSSWGRFLTARIWLALRGHTPWRLVAFLEDARDRGVLREVNGYYEFRHRLLQRHLAEPVPAAVPPARAVPRPGAAVPTGTSTGSPP</sequence>
<dbReference type="InterPro" id="IPR049945">
    <property type="entry name" value="AAA_22"/>
</dbReference>
<dbReference type="InterPro" id="IPR027417">
    <property type="entry name" value="P-loop_NTPase"/>
</dbReference>
<feature type="domain" description="ORC1/DEAH AAA+ ATPase" evidence="3">
    <location>
        <begin position="148"/>
        <end position="247"/>
    </location>
</feature>
<feature type="compositionally biased region" description="Low complexity" evidence="1">
    <location>
        <begin position="679"/>
        <end position="693"/>
    </location>
</feature>
<evidence type="ECO:0000259" key="3">
    <source>
        <dbReference type="Pfam" id="PF13401"/>
    </source>
</evidence>
<organism evidence="4 5">
    <name type="scientific">Actinacidiphila rubida</name>
    <dbReference type="NCBI Taxonomy" id="310780"/>
    <lineage>
        <taxon>Bacteria</taxon>
        <taxon>Bacillati</taxon>
        <taxon>Actinomycetota</taxon>
        <taxon>Actinomycetes</taxon>
        <taxon>Kitasatosporales</taxon>
        <taxon>Streptomycetaceae</taxon>
        <taxon>Actinacidiphila</taxon>
    </lineage>
</organism>
<feature type="transmembrane region" description="Helical" evidence="2">
    <location>
        <begin position="480"/>
        <end position="502"/>
    </location>
</feature>
<dbReference type="GO" id="GO:0016887">
    <property type="term" value="F:ATP hydrolysis activity"/>
    <property type="evidence" value="ECO:0007669"/>
    <property type="project" value="InterPro"/>
</dbReference>
<dbReference type="Gene3D" id="3.40.50.300">
    <property type="entry name" value="P-loop containing nucleotide triphosphate hydrolases"/>
    <property type="match status" value="1"/>
</dbReference>
<feature type="transmembrane region" description="Helical" evidence="2">
    <location>
        <begin position="411"/>
        <end position="434"/>
    </location>
</feature>